<dbReference type="PANTHER" id="PTHR45266">
    <property type="entry name" value="OXALOACETATE DECARBOXYLASE ALPHA CHAIN"/>
    <property type="match status" value="1"/>
</dbReference>
<dbReference type="CDD" id="cd06850">
    <property type="entry name" value="biotinyl_domain"/>
    <property type="match status" value="1"/>
</dbReference>
<evidence type="ECO:0000259" key="3">
    <source>
        <dbReference type="PROSITE" id="PS50968"/>
    </source>
</evidence>
<comment type="caution">
    <text evidence="4">The sequence shown here is derived from an EMBL/GenBank/DDBJ whole genome shotgun (WGS) entry which is preliminary data.</text>
</comment>
<dbReference type="InterPro" id="IPR011053">
    <property type="entry name" value="Single_hybrid_motif"/>
</dbReference>
<dbReference type="InterPro" id="IPR000089">
    <property type="entry name" value="Biotin_lipoyl"/>
</dbReference>
<dbReference type="SUPFAM" id="SSF51230">
    <property type="entry name" value="Single hybrid motif"/>
    <property type="match status" value="1"/>
</dbReference>
<dbReference type="PROSITE" id="PS50968">
    <property type="entry name" value="BIOTINYL_LIPOYL"/>
    <property type="match status" value="1"/>
</dbReference>
<keyword evidence="1" id="KW-0092">Biotin</keyword>
<feature type="compositionally biased region" description="Pro residues" evidence="2">
    <location>
        <begin position="56"/>
        <end position="67"/>
    </location>
</feature>
<feature type="domain" description="Lipoyl-binding" evidence="3">
    <location>
        <begin position="60"/>
        <end position="141"/>
    </location>
</feature>
<dbReference type="EMBL" id="VSSQ01001579">
    <property type="protein sequence ID" value="MPM09515.1"/>
    <property type="molecule type" value="Genomic_DNA"/>
</dbReference>
<evidence type="ECO:0000313" key="4">
    <source>
        <dbReference type="EMBL" id="MPM09515.1"/>
    </source>
</evidence>
<evidence type="ECO:0000256" key="1">
    <source>
        <dbReference type="ARBA" id="ARBA00023267"/>
    </source>
</evidence>
<name>A0A644X040_9ZZZZ</name>
<gene>
    <name evidence="4" type="primary">gcdC_7</name>
    <name evidence="4" type="ORF">SDC9_55835</name>
</gene>
<dbReference type="Gene3D" id="2.40.50.100">
    <property type="match status" value="1"/>
</dbReference>
<organism evidence="4">
    <name type="scientific">bioreactor metagenome</name>
    <dbReference type="NCBI Taxonomy" id="1076179"/>
    <lineage>
        <taxon>unclassified sequences</taxon>
        <taxon>metagenomes</taxon>
        <taxon>ecological metagenomes</taxon>
    </lineage>
</organism>
<feature type="compositionally biased region" description="Low complexity" evidence="2">
    <location>
        <begin position="39"/>
        <end position="55"/>
    </location>
</feature>
<evidence type="ECO:0000256" key="2">
    <source>
        <dbReference type="SAM" id="MobiDB-lite"/>
    </source>
</evidence>
<proteinExistence type="predicted"/>
<sequence length="141" mass="14184">MKNYRITVNGKTYEVGVEESEGGVQVKSVQAAPISIAPSAAAPASTPKAPAAAPVPAAPKAPSPAPAYPTGAGDVTAPMAGTVLSVAVSEGQEIKKGQLLLVFEAMKMENELMSPSAGTVKKIHVSKGTALESGMLLVSIS</sequence>
<protein>
    <submittedName>
        <fullName evidence="4">Glutaconyl-CoA decarboxylase subunit gamma</fullName>
    </submittedName>
</protein>
<dbReference type="FunFam" id="2.40.50.100:FF:000003">
    <property type="entry name" value="Acetyl-CoA carboxylase biotin carboxyl carrier protein"/>
    <property type="match status" value="1"/>
</dbReference>
<dbReference type="InterPro" id="IPR050709">
    <property type="entry name" value="Biotin_Carboxyl_Carrier/Decarb"/>
</dbReference>
<reference evidence="4" key="1">
    <citation type="submission" date="2019-08" db="EMBL/GenBank/DDBJ databases">
        <authorList>
            <person name="Kucharzyk K."/>
            <person name="Murdoch R.W."/>
            <person name="Higgins S."/>
            <person name="Loffler F."/>
        </authorList>
    </citation>
    <scope>NUCLEOTIDE SEQUENCE</scope>
</reference>
<feature type="region of interest" description="Disordered" evidence="2">
    <location>
        <begin position="39"/>
        <end position="70"/>
    </location>
</feature>
<dbReference type="AlphaFoldDB" id="A0A644X040"/>
<dbReference type="PANTHER" id="PTHR45266:SF3">
    <property type="entry name" value="OXALOACETATE DECARBOXYLASE ALPHA CHAIN"/>
    <property type="match status" value="1"/>
</dbReference>
<dbReference type="Pfam" id="PF00364">
    <property type="entry name" value="Biotin_lipoyl"/>
    <property type="match status" value="1"/>
</dbReference>
<accession>A0A644X040</accession>